<reference evidence="1 2" key="1">
    <citation type="submission" date="2019-02" db="EMBL/GenBank/DDBJ databases">
        <title>Genomic Encyclopedia of Type Strains, Phase IV (KMG-IV): sequencing the most valuable type-strain genomes for metagenomic binning, comparative biology and taxonomic classification.</title>
        <authorList>
            <person name="Goeker M."/>
        </authorList>
    </citation>
    <scope>NUCLEOTIDE SEQUENCE [LARGE SCALE GENOMIC DNA]</scope>
    <source>
        <strain evidence="1 2">DSM 28825</strain>
    </source>
</reference>
<dbReference type="EMBL" id="SHKN01000002">
    <property type="protein sequence ID" value="RZT93417.1"/>
    <property type="molecule type" value="Genomic_DNA"/>
</dbReference>
<accession>A0A4Q7VC47</accession>
<proteinExistence type="predicted"/>
<dbReference type="AlphaFoldDB" id="A0A4Q7VC47"/>
<evidence type="ECO:0000313" key="1">
    <source>
        <dbReference type="EMBL" id="RZT93417.1"/>
    </source>
</evidence>
<comment type="caution">
    <text evidence="1">The sequence shown here is derived from an EMBL/GenBank/DDBJ whole genome shotgun (WGS) entry which is preliminary data.</text>
</comment>
<keyword evidence="2" id="KW-1185">Reference proteome</keyword>
<organism evidence="1 2">
    <name type="scientific">Ancylomarina subtilis</name>
    <dbReference type="NCBI Taxonomy" id="1639035"/>
    <lineage>
        <taxon>Bacteria</taxon>
        <taxon>Pseudomonadati</taxon>
        <taxon>Bacteroidota</taxon>
        <taxon>Bacteroidia</taxon>
        <taxon>Marinilabiliales</taxon>
        <taxon>Marinifilaceae</taxon>
        <taxon>Ancylomarina</taxon>
    </lineage>
</organism>
<gene>
    <name evidence="1" type="ORF">EV201_2579</name>
</gene>
<evidence type="ECO:0000313" key="2">
    <source>
        <dbReference type="Proteomes" id="UP000293562"/>
    </source>
</evidence>
<protein>
    <submittedName>
        <fullName evidence="1">Uncharacterized protein</fullName>
    </submittedName>
</protein>
<dbReference type="Proteomes" id="UP000293562">
    <property type="component" value="Unassembled WGS sequence"/>
</dbReference>
<sequence length="228" mass="25972">MIIDVKLNKTGIMKKLLLVSIIVIFYCCSKEDSTSKMENLVVYSYYTTAIGEYPYDNLYPASDGPITSADFYFFNAKDIVVPIQKDIITIDNLTDYSDYKSEVVGLLETQGKLKLSNGSVVNSIQIDIRNLDNGTYKRGYASTVVDAHNDDEWNDVLTKNAISLSIGEYLVVVIHGGHPYYCSEGYSYKTITITKDMPTSDRYITIVFPWDMHYKGYFDWIDNDGFYN</sequence>
<name>A0A4Q7VC47_9BACT</name>